<keyword evidence="3" id="KW-1185">Reference proteome</keyword>
<feature type="domain" description="PucR C-terminal helix-turn-helix" evidence="1">
    <location>
        <begin position="274"/>
        <end position="323"/>
    </location>
</feature>
<dbReference type="Proteomes" id="UP001499843">
    <property type="component" value="Unassembled WGS sequence"/>
</dbReference>
<sequence>MRELVGRLEALDPDAGAALRVITYFDQLIERRAGLENVVRGAAVLSGHPAVLIDTERGLRIRVTPDGARTEQSPATLPAEWCRLTVDSHITVFLEHPGPAGPVEAMVLERTAMAARTILDRTRSRARPRPHHDAELVEVLLDASAPVEDRCHAAKSLGLSRSAPAQVIAGLDGSLQVIAATADALPDGPRAGVGPAVPLLELPQTVAAARAAARFTADGTPADPGPRVVHAEDLGGLIMLVAAVDAGLGAGPDLAAVERTAAAAPWMPATLDLLAGGASLRTSAAVLRVHHSTLHERMAQAERLLGWSLREQPGRLRLTVALMLRRLHRNTAANPVQGGQAGESHRPVH</sequence>
<name>A0ABP5PRE3_9ACTN</name>
<evidence type="ECO:0000313" key="3">
    <source>
        <dbReference type="Proteomes" id="UP001499843"/>
    </source>
</evidence>
<dbReference type="InterPro" id="IPR051448">
    <property type="entry name" value="CdaR-like_regulators"/>
</dbReference>
<protein>
    <submittedName>
        <fullName evidence="2">Helix-turn-helix domain-containing protein</fullName>
    </submittedName>
</protein>
<dbReference type="InterPro" id="IPR042070">
    <property type="entry name" value="PucR_C-HTH_sf"/>
</dbReference>
<dbReference type="PANTHER" id="PTHR33744">
    <property type="entry name" value="CARBOHYDRATE DIACID REGULATOR"/>
    <property type="match status" value="1"/>
</dbReference>
<organism evidence="2 3">
    <name type="scientific">Nonomuraea monospora</name>
    <dbReference type="NCBI Taxonomy" id="568818"/>
    <lineage>
        <taxon>Bacteria</taxon>
        <taxon>Bacillati</taxon>
        <taxon>Actinomycetota</taxon>
        <taxon>Actinomycetes</taxon>
        <taxon>Streptosporangiales</taxon>
        <taxon>Streptosporangiaceae</taxon>
        <taxon>Nonomuraea</taxon>
    </lineage>
</organism>
<dbReference type="Pfam" id="PF13556">
    <property type="entry name" value="HTH_30"/>
    <property type="match status" value="1"/>
</dbReference>
<evidence type="ECO:0000259" key="1">
    <source>
        <dbReference type="Pfam" id="PF13556"/>
    </source>
</evidence>
<dbReference type="PANTHER" id="PTHR33744:SF1">
    <property type="entry name" value="DNA-BINDING TRANSCRIPTIONAL ACTIVATOR ADER"/>
    <property type="match status" value="1"/>
</dbReference>
<dbReference type="Gene3D" id="1.10.10.2840">
    <property type="entry name" value="PucR C-terminal helix-turn-helix domain"/>
    <property type="match status" value="1"/>
</dbReference>
<proteinExistence type="predicted"/>
<evidence type="ECO:0000313" key="2">
    <source>
        <dbReference type="EMBL" id="GAA2214226.1"/>
    </source>
</evidence>
<reference evidence="3" key="1">
    <citation type="journal article" date="2019" name="Int. J. Syst. Evol. Microbiol.">
        <title>The Global Catalogue of Microorganisms (GCM) 10K type strain sequencing project: providing services to taxonomists for standard genome sequencing and annotation.</title>
        <authorList>
            <consortium name="The Broad Institute Genomics Platform"/>
            <consortium name="The Broad Institute Genome Sequencing Center for Infectious Disease"/>
            <person name="Wu L."/>
            <person name="Ma J."/>
        </authorList>
    </citation>
    <scope>NUCLEOTIDE SEQUENCE [LARGE SCALE GENOMIC DNA]</scope>
    <source>
        <strain evidence="3">JCM 16114</strain>
    </source>
</reference>
<dbReference type="EMBL" id="BAAAQX010000039">
    <property type="protein sequence ID" value="GAA2214226.1"/>
    <property type="molecule type" value="Genomic_DNA"/>
</dbReference>
<accession>A0ABP5PRE3</accession>
<dbReference type="InterPro" id="IPR025736">
    <property type="entry name" value="PucR_C-HTH_dom"/>
</dbReference>
<dbReference type="RefSeq" id="WP_344491346.1">
    <property type="nucleotide sequence ID" value="NZ_BAAAQX010000039.1"/>
</dbReference>
<comment type="caution">
    <text evidence="2">The sequence shown here is derived from an EMBL/GenBank/DDBJ whole genome shotgun (WGS) entry which is preliminary data.</text>
</comment>
<gene>
    <name evidence="2" type="ORF">GCM10009850_096910</name>
</gene>